<reference evidence="1 2" key="1">
    <citation type="submission" date="2018-11" db="EMBL/GenBank/DDBJ databases">
        <authorList>
            <consortium name="Pathogen Informatics"/>
        </authorList>
    </citation>
    <scope>NUCLEOTIDE SEQUENCE [LARGE SCALE GENOMIC DNA]</scope>
</reference>
<evidence type="ECO:0000313" key="2">
    <source>
        <dbReference type="Proteomes" id="UP000050761"/>
    </source>
</evidence>
<organism evidence="2 3">
    <name type="scientific">Heligmosomoides polygyrus</name>
    <name type="common">Parasitic roundworm</name>
    <dbReference type="NCBI Taxonomy" id="6339"/>
    <lineage>
        <taxon>Eukaryota</taxon>
        <taxon>Metazoa</taxon>
        <taxon>Ecdysozoa</taxon>
        <taxon>Nematoda</taxon>
        <taxon>Chromadorea</taxon>
        <taxon>Rhabditida</taxon>
        <taxon>Rhabditina</taxon>
        <taxon>Rhabditomorpha</taxon>
        <taxon>Strongyloidea</taxon>
        <taxon>Heligmosomidae</taxon>
        <taxon>Heligmosomoides</taxon>
    </lineage>
</organism>
<dbReference type="Proteomes" id="UP000050761">
    <property type="component" value="Unassembled WGS sequence"/>
</dbReference>
<accession>A0A183GG57</accession>
<dbReference type="WBParaSite" id="HPBE_0002143401-mRNA-1">
    <property type="protein sequence ID" value="HPBE_0002143401-mRNA-1"/>
    <property type="gene ID" value="HPBE_0002143401"/>
</dbReference>
<accession>A0A3P8BHL7</accession>
<proteinExistence type="predicted"/>
<evidence type="ECO:0000313" key="1">
    <source>
        <dbReference type="EMBL" id="VDP25402.1"/>
    </source>
</evidence>
<reference evidence="3" key="2">
    <citation type="submission" date="2019-09" db="UniProtKB">
        <authorList>
            <consortium name="WormBaseParasite"/>
        </authorList>
    </citation>
    <scope>IDENTIFICATION</scope>
</reference>
<dbReference type="EMBL" id="UZAH01033002">
    <property type="protein sequence ID" value="VDP25402.1"/>
    <property type="molecule type" value="Genomic_DNA"/>
</dbReference>
<protein>
    <submittedName>
        <fullName evidence="1 3">Uncharacterized protein</fullName>
    </submittedName>
</protein>
<sequence length="200" mass="22441">MSSASDMTVEEIEKMILEKPSQADQIAAMKSMIERLMAKVDDISNKGPAQVRDMVSNFSNSLTVLGIPAKEAKKPAKKAVAVARATHYDDVNGRLESRDGERFFYRLAKVRHHQTEDVEKFFGINDENGHLLMDRKMVLNRWRTYFEEVSTIEFAHPSIPSSPPVYGPVQKIIEEEVEAALKKMKPGRATGPNDLATYGS</sequence>
<keyword evidence="2" id="KW-1185">Reference proteome</keyword>
<gene>
    <name evidence="1" type="ORF">HPBE_LOCUS21433</name>
</gene>
<name>A0A183GG57_HELPZ</name>
<dbReference type="AlphaFoldDB" id="A0A183GG57"/>
<evidence type="ECO:0000313" key="3">
    <source>
        <dbReference type="WBParaSite" id="HPBE_0002143401-mRNA-1"/>
    </source>
</evidence>
<dbReference type="OrthoDB" id="418748at2759"/>